<dbReference type="KEGG" id="cgv:CGLAU_11540"/>
<dbReference type="NCBIfam" id="TIGR01484">
    <property type="entry name" value="HAD-SF-IIB"/>
    <property type="match status" value="1"/>
</dbReference>
<accession>A0A1Q2HZI8</accession>
<dbReference type="SFLD" id="SFLDG01140">
    <property type="entry name" value="C2.B:_Phosphomannomutase_and_P"/>
    <property type="match status" value="1"/>
</dbReference>
<evidence type="ECO:0000313" key="1">
    <source>
        <dbReference type="EMBL" id="AQQ16239.1"/>
    </source>
</evidence>
<dbReference type="OrthoDB" id="3180855at2"/>
<sequence>MPPKLIISDIDGTFLNSQGRVTPRLRDVVARAVRAGAFFGLATGRPHRWLLPVLDQLPFAPPCVCANGAVVYDPGSDTVLRAFELAPDTMASVVSEVERVLRGVEHGYGVERVGQSALDPEDECFLITPSYNRDAWDSRFGVVTVQELVSVPAAKLLVRCPAMTSAEMFELVAPVVDPDEAHVTYSMDEGLLEFSQPGVNKATGVSVLAAQYGVAPEEIVAFGDMPNDLEMLAWVGMGVAMANASPVLLDAADHVTVSNDEDGVTAVLEHWF</sequence>
<dbReference type="InterPro" id="IPR036412">
    <property type="entry name" value="HAD-like_sf"/>
</dbReference>
<dbReference type="EC" id="3.1.3.23" evidence="1"/>
<dbReference type="EMBL" id="CP019688">
    <property type="protein sequence ID" value="AQQ16239.1"/>
    <property type="molecule type" value="Genomic_DNA"/>
</dbReference>
<dbReference type="InterPro" id="IPR006379">
    <property type="entry name" value="HAD-SF_hydro_IIB"/>
</dbReference>
<dbReference type="AlphaFoldDB" id="A0A1Q2HZI8"/>
<dbReference type="GO" id="GO:0005829">
    <property type="term" value="C:cytosol"/>
    <property type="evidence" value="ECO:0007669"/>
    <property type="project" value="TreeGrafter"/>
</dbReference>
<proteinExistence type="predicted"/>
<keyword evidence="1" id="KW-0378">Hydrolase</keyword>
<dbReference type="Pfam" id="PF08282">
    <property type="entry name" value="Hydrolase_3"/>
    <property type="match status" value="1"/>
</dbReference>
<dbReference type="GO" id="GO:0050308">
    <property type="term" value="F:sugar-phosphatase activity"/>
    <property type="evidence" value="ECO:0007669"/>
    <property type="project" value="UniProtKB-EC"/>
</dbReference>
<dbReference type="Gene3D" id="3.30.1240.10">
    <property type="match status" value="1"/>
</dbReference>
<dbReference type="InterPro" id="IPR023214">
    <property type="entry name" value="HAD_sf"/>
</dbReference>
<dbReference type="Proteomes" id="UP000217209">
    <property type="component" value="Chromosome"/>
</dbReference>
<dbReference type="PANTHER" id="PTHR10000:SF8">
    <property type="entry name" value="HAD SUPERFAMILY HYDROLASE-LIKE, TYPE 3"/>
    <property type="match status" value="1"/>
</dbReference>
<dbReference type="SUPFAM" id="SSF56784">
    <property type="entry name" value="HAD-like"/>
    <property type="match status" value="1"/>
</dbReference>
<dbReference type="PANTHER" id="PTHR10000">
    <property type="entry name" value="PHOSPHOSERINE PHOSPHATASE"/>
    <property type="match status" value="1"/>
</dbReference>
<reference evidence="1 2" key="1">
    <citation type="submission" date="2016-12" db="EMBL/GenBank/DDBJ databases">
        <authorList>
            <person name="Song W.-J."/>
            <person name="Kurnit D.M."/>
        </authorList>
    </citation>
    <scope>NUCLEOTIDE SEQUENCE [LARGE SCALE GENOMIC DNA]</scope>
    <source>
        <strain evidence="1 2">DSM 30827</strain>
    </source>
</reference>
<dbReference type="SFLD" id="SFLDS00003">
    <property type="entry name" value="Haloacid_Dehalogenase"/>
    <property type="match status" value="1"/>
</dbReference>
<gene>
    <name evidence="1" type="primary">yidA</name>
    <name evidence="1" type="ORF">CGLAU_11540</name>
</gene>
<evidence type="ECO:0000313" key="2">
    <source>
        <dbReference type="Proteomes" id="UP000217209"/>
    </source>
</evidence>
<dbReference type="Gene3D" id="3.40.50.1000">
    <property type="entry name" value="HAD superfamily/HAD-like"/>
    <property type="match status" value="1"/>
</dbReference>
<name>A0A1Q2HZI8_9CORY</name>
<dbReference type="CDD" id="cd07516">
    <property type="entry name" value="HAD_Pase"/>
    <property type="match status" value="1"/>
</dbReference>
<dbReference type="GO" id="GO:0000287">
    <property type="term" value="F:magnesium ion binding"/>
    <property type="evidence" value="ECO:0007669"/>
    <property type="project" value="TreeGrafter"/>
</dbReference>
<organism evidence="1 2">
    <name type="scientific">Corynebacterium glaucum</name>
    <dbReference type="NCBI Taxonomy" id="187491"/>
    <lineage>
        <taxon>Bacteria</taxon>
        <taxon>Bacillati</taxon>
        <taxon>Actinomycetota</taxon>
        <taxon>Actinomycetes</taxon>
        <taxon>Mycobacteriales</taxon>
        <taxon>Corynebacteriaceae</taxon>
        <taxon>Corynebacterium</taxon>
    </lineage>
</organism>
<keyword evidence="2" id="KW-1185">Reference proteome</keyword>
<protein>
    <submittedName>
        <fullName evidence="1">Sugar phosphatase YidA</fullName>
        <ecNumber evidence="1">3.1.3.23</ecNumber>
    </submittedName>
</protein>
<dbReference type="RefSeq" id="WP_095660818.1">
    <property type="nucleotide sequence ID" value="NZ_CALTZW010000003.1"/>
</dbReference>